<protein>
    <recommendedName>
        <fullName evidence="1">T6SS Phospholipase effector Tle1-like catalytic domain-containing protein</fullName>
    </recommendedName>
</protein>
<evidence type="ECO:0000313" key="2">
    <source>
        <dbReference type="EMBL" id="KAG7528454.1"/>
    </source>
</evidence>
<evidence type="ECO:0000259" key="1">
    <source>
        <dbReference type="Pfam" id="PF09994"/>
    </source>
</evidence>
<gene>
    <name evidence="2" type="ORF">FFLO_06135</name>
</gene>
<dbReference type="OrthoDB" id="3057168at2759"/>
<name>A0A8K0JL39_9TREE</name>
<dbReference type="PANTHER" id="PTHR33840:SF16">
    <property type="entry name" value="DUF2235 DOMAIN-CONTAINING PROTEIN"/>
    <property type="match status" value="1"/>
</dbReference>
<comment type="caution">
    <text evidence="2">The sequence shown here is derived from an EMBL/GenBank/DDBJ whole genome shotgun (WGS) entry which is preliminary data.</text>
</comment>
<evidence type="ECO:0000313" key="3">
    <source>
        <dbReference type="Proteomes" id="UP000812966"/>
    </source>
</evidence>
<accession>A0A8K0JL39</accession>
<sequence>MSKSISQPCTAKPKRIIICCDGTWQSATGLDRKTGAASNVAKLCQILASAGTENGQEYQQVVYYDAGVGTGAIGMVMSAIQGGSGSGLLENVIEAYNFIVNNFTPGDQLYFFGFSRGAFTARATAGLVNEVGILRPSAMRKFIQKYSAYVSKGVFEPAFGETDDWKEFTAPEHNRVVVDRHTQEIKVIGVWDTVGALGVPAMGHVWRREHTEHRKPYQFHDVALNRRVLHAFQALALDDQRESFHPSVWKVRPSKNSVTELVQCWFPGVHINVGGGSSSSAGEGDFTEQLASISYTWMLDLVRPYLAFDDAELEAQKKDWKNATKDNMPDQVKEKQAVKDERNLFSKAWEWGLSFGNKEVKKQEHGYAVEEIEDSHGLLYDVMGKPKDRVPQNLSEEDIEKGWRTNESVHYTVIERQKKLKDMGRPDYVPHAMKGWVYDEKSKTWSLPGSKKAMPESQPGNGLPIEHSMENWLVEFGKGKVNQ</sequence>
<dbReference type="InterPro" id="IPR029058">
    <property type="entry name" value="AB_hydrolase_fold"/>
</dbReference>
<dbReference type="Pfam" id="PF09994">
    <property type="entry name" value="T6SS_Tle1-like_cat"/>
    <property type="match status" value="1"/>
</dbReference>
<reference evidence="2" key="1">
    <citation type="submission" date="2020-04" db="EMBL/GenBank/DDBJ databases">
        <title>Analysis of mating type loci in Filobasidium floriforme.</title>
        <authorList>
            <person name="Nowrousian M."/>
        </authorList>
    </citation>
    <scope>NUCLEOTIDE SEQUENCE</scope>
    <source>
        <strain evidence="2">CBS 6242</strain>
    </source>
</reference>
<dbReference type="PANTHER" id="PTHR33840">
    <property type="match status" value="1"/>
</dbReference>
<feature type="domain" description="T6SS Phospholipase effector Tle1-like catalytic" evidence="1">
    <location>
        <begin position="14"/>
        <end position="300"/>
    </location>
</feature>
<dbReference type="SUPFAM" id="SSF53474">
    <property type="entry name" value="alpha/beta-Hydrolases"/>
    <property type="match status" value="1"/>
</dbReference>
<keyword evidence="3" id="KW-1185">Reference proteome</keyword>
<dbReference type="Proteomes" id="UP000812966">
    <property type="component" value="Unassembled WGS sequence"/>
</dbReference>
<dbReference type="InterPro" id="IPR018712">
    <property type="entry name" value="Tle1-like_cat"/>
</dbReference>
<dbReference type="EMBL" id="JABELV010000182">
    <property type="protein sequence ID" value="KAG7528454.1"/>
    <property type="molecule type" value="Genomic_DNA"/>
</dbReference>
<proteinExistence type="predicted"/>
<dbReference type="AlphaFoldDB" id="A0A8K0JL39"/>
<organism evidence="2 3">
    <name type="scientific">Filobasidium floriforme</name>
    <dbReference type="NCBI Taxonomy" id="5210"/>
    <lineage>
        <taxon>Eukaryota</taxon>
        <taxon>Fungi</taxon>
        <taxon>Dikarya</taxon>
        <taxon>Basidiomycota</taxon>
        <taxon>Agaricomycotina</taxon>
        <taxon>Tremellomycetes</taxon>
        <taxon>Filobasidiales</taxon>
        <taxon>Filobasidiaceae</taxon>
        <taxon>Filobasidium</taxon>
    </lineage>
</organism>